<dbReference type="AlphaFoldDB" id="A0A8J2PS50"/>
<dbReference type="EMBL" id="CAJVCH010570301">
    <property type="protein sequence ID" value="CAG7834615.1"/>
    <property type="molecule type" value="Genomic_DNA"/>
</dbReference>
<dbReference type="Proteomes" id="UP000708208">
    <property type="component" value="Unassembled WGS sequence"/>
</dbReference>
<evidence type="ECO:0000313" key="2">
    <source>
        <dbReference type="Proteomes" id="UP000708208"/>
    </source>
</evidence>
<organism evidence="1 2">
    <name type="scientific">Allacma fusca</name>
    <dbReference type="NCBI Taxonomy" id="39272"/>
    <lineage>
        <taxon>Eukaryota</taxon>
        <taxon>Metazoa</taxon>
        <taxon>Ecdysozoa</taxon>
        <taxon>Arthropoda</taxon>
        <taxon>Hexapoda</taxon>
        <taxon>Collembola</taxon>
        <taxon>Symphypleona</taxon>
        <taxon>Sminthuridae</taxon>
        <taxon>Allacma</taxon>
    </lineage>
</organism>
<keyword evidence="2" id="KW-1185">Reference proteome</keyword>
<gene>
    <name evidence="1" type="ORF">AFUS01_LOCUS44100</name>
</gene>
<evidence type="ECO:0000313" key="1">
    <source>
        <dbReference type="EMBL" id="CAG7834615.1"/>
    </source>
</evidence>
<reference evidence="1" key="1">
    <citation type="submission" date="2021-06" db="EMBL/GenBank/DDBJ databases">
        <authorList>
            <person name="Hodson N. C."/>
            <person name="Mongue J. A."/>
            <person name="Jaron S. K."/>
        </authorList>
    </citation>
    <scope>NUCLEOTIDE SEQUENCE</scope>
</reference>
<accession>A0A8J2PS50</accession>
<protein>
    <submittedName>
        <fullName evidence="1">Uncharacterized protein</fullName>
    </submittedName>
</protein>
<proteinExistence type="predicted"/>
<comment type="caution">
    <text evidence="1">The sequence shown here is derived from an EMBL/GenBank/DDBJ whole genome shotgun (WGS) entry which is preliminary data.</text>
</comment>
<sequence length="77" mass="8928">MYPHTSVSRTYDKQEIAHRMPFYDNCKMNYFMPFFKQQSQTSEESLGGLPSRPCQCVPLNSTMDSVLSVTLNNFKHS</sequence>
<name>A0A8J2PS50_9HEXA</name>